<dbReference type="GO" id="GO:0008483">
    <property type="term" value="F:transaminase activity"/>
    <property type="evidence" value="ECO:0007669"/>
    <property type="project" value="UniProtKB-KW"/>
</dbReference>
<evidence type="ECO:0000256" key="1">
    <source>
        <dbReference type="ARBA" id="ARBA00008954"/>
    </source>
</evidence>
<organism evidence="4 5">
    <name type="scientific">Oceanobacillus luteolus</name>
    <dbReference type="NCBI Taxonomy" id="1274358"/>
    <lineage>
        <taxon>Bacteria</taxon>
        <taxon>Bacillati</taxon>
        <taxon>Bacillota</taxon>
        <taxon>Bacilli</taxon>
        <taxon>Bacillales</taxon>
        <taxon>Bacillaceae</taxon>
        <taxon>Oceanobacillus</taxon>
    </lineage>
</organism>
<dbReference type="PROSITE" id="PS00600">
    <property type="entry name" value="AA_TRANSFER_CLASS_3"/>
    <property type="match status" value="1"/>
</dbReference>
<dbReference type="EMBL" id="JBHUDE010000162">
    <property type="protein sequence ID" value="MFD1609715.1"/>
    <property type="molecule type" value="Genomic_DNA"/>
</dbReference>
<protein>
    <submittedName>
        <fullName evidence="4">Aspartate aminotransferase family protein</fullName>
    </submittedName>
</protein>
<dbReference type="Pfam" id="PF00202">
    <property type="entry name" value="Aminotran_3"/>
    <property type="match status" value="1"/>
</dbReference>
<keyword evidence="4" id="KW-0032">Aminotransferase</keyword>
<sequence>MELEKLIELDKKHFIHPTSSIQQQQANGPKAIIKKGEGIYLTDKNDNVYIDAMSSLWNVNVGHGREELVEAAAEQMKKLAFSSTFSTFSNEPAILLAEKISSIAPKGLNAVFFTSGGSESNDTAIKLARHYWRIQDKPEKRKIIGLNRAYHGVAAASTSATGIPEFWSMAGKMMVDIYHADNPYGNGTVKAIQSLRSVIESEGPETVAAFIAEPIQGAGGVLIPPKDYFQEVRNLCDDYGILFIADEVITGFGRTGKWFGIENYGVTPDVISFAKGVSSGYIQLGGVIVSDQIHDVLKDKSSGTLFHGYTYSGHPTAAAVGLKNIEILEEEELVENSRAMGEVMLEGFNKLKEDLDIVGDVRAIGLLGAVELVEDPALNKRFSRDLQVAPKVIEALHQRGVICRAVTYEDTDIICFSPPLIINKKQIETMTEKLHDAIKEVRNGLSATLK</sequence>
<dbReference type="RefSeq" id="WP_379599154.1">
    <property type="nucleotide sequence ID" value="NZ_JBHUDE010000162.1"/>
</dbReference>
<dbReference type="InterPro" id="IPR015422">
    <property type="entry name" value="PyrdxlP-dep_Trfase_small"/>
</dbReference>
<keyword evidence="5" id="KW-1185">Reference proteome</keyword>
<gene>
    <name evidence="4" type="ORF">ACFSBH_19035</name>
</gene>
<accession>A0ABW4HWL3</accession>
<dbReference type="InterPro" id="IPR049704">
    <property type="entry name" value="Aminotrans_3_PPA_site"/>
</dbReference>
<proteinExistence type="inferred from homology"/>
<dbReference type="CDD" id="cd00610">
    <property type="entry name" value="OAT_like"/>
    <property type="match status" value="1"/>
</dbReference>
<dbReference type="Gene3D" id="3.90.1150.10">
    <property type="entry name" value="Aspartate Aminotransferase, domain 1"/>
    <property type="match status" value="1"/>
</dbReference>
<comment type="similarity">
    <text evidence="1 3">Belongs to the class-III pyridoxal-phosphate-dependent aminotransferase family.</text>
</comment>
<dbReference type="InterPro" id="IPR015421">
    <property type="entry name" value="PyrdxlP-dep_Trfase_major"/>
</dbReference>
<evidence type="ECO:0000256" key="2">
    <source>
        <dbReference type="ARBA" id="ARBA00022898"/>
    </source>
</evidence>
<dbReference type="InterPro" id="IPR015424">
    <property type="entry name" value="PyrdxlP-dep_Trfase"/>
</dbReference>
<evidence type="ECO:0000256" key="3">
    <source>
        <dbReference type="RuleBase" id="RU003560"/>
    </source>
</evidence>
<keyword evidence="4" id="KW-0808">Transferase</keyword>
<evidence type="ECO:0000313" key="4">
    <source>
        <dbReference type="EMBL" id="MFD1609715.1"/>
    </source>
</evidence>
<dbReference type="PANTHER" id="PTHR43094">
    <property type="entry name" value="AMINOTRANSFERASE"/>
    <property type="match status" value="1"/>
</dbReference>
<evidence type="ECO:0000313" key="5">
    <source>
        <dbReference type="Proteomes" id="UP001597221"/>
    </source>
</evidence>
<dbReference type="PANTHER" id="PTHR43094:SF1">
    <property type="entry name" value="AMINOTRANSFERASE CLASS-III"/>
    <property type="match status" value="1"/>
</dbReference>
<comment type="caution">
    <text evidence="4">The sequence shown here is derived from an EMBL/GenBank/DDBJ whole genome shotgun (WGS) entry which is preliminary data.</text>
</comment>
<dbReference type="SUPFAM" id="SSF53383">
    <property type="entry name" value="PLP-dependent transferases"/>
    <property type="match status" value="1"/>
</dbReference>
<reference evidence="5" key="1">
    <citation type="journal article" date="2019" name="Int. J. Syst. Evol. Microbiol.">
        <title>The Global Catalogue of Microorganisms (GCM) 10K type strain sequencing project: providing services to taxonomists for standard genome sequencing and annotation.</title>
        <authorList>
            <consortium name="The Broad Institute Genomics Platform"/>
            <consortium name="The Broad Institute Genome Sequencing Center for Infectious Disease"/>
            <person name="Wu L."/>
            <person name="Ma J."/>
        </authorList>
    </citation>
    <scope>NUCLEOTIDE SEQUENCE [LARGE SCALE GENOMIC DNA]</scope>
    <source>
        <strain evidence="5">CGMCC 1.12376</strain>
    </source>
</reference>
<name>A0ABW4HWL3_9BACI</name>
<dbReference type="InterPro" id="IPR005814">
    <property type="entry name" value="Aminotrans_3"/>
</dbReference>
<keyword evidence="2 3" id="KW-0663">Pyridoxal phosphate</keyword>
<dbReference type="Proteomes" id="UP001597221">
    <property type="component" value="Unassembled WGS sequence"/>
</dbReference>
<dbReference type="Gene3D" id="3.40.640.10">
    <property type="entry name" value="Type I PLP-dependent aspartate aminotransferase-like (Major domain)"/>
    <property type="match status" value="1"/>
</dbReference>
<dbReference type="PIRSF" id="PIRSF000521">
    <property type="entry name" value="Transaminase_4ab_Lys_Orn"/>
    <property type="match status" value="1"/>
</dbReference>